<dbReference type="PANTHER" id="PTHR14969">
    <property type="entry name" value="SPHINGOSINE-1-PHOSPHATE PHOSPHOHYDROLASE"/>
    <property type="match status" value="1"/>
</dbReference>
<dbReference type="SMART" id="SM00014">
    <property type="entry name" value="acidPPc"/>
    <property type="match status" value="1"/>
</dbReference>
<gene>
    <name evidence="2" type="ORF">GCM10022281_13920</name>
</gene>
<evidence type="ECO:0000313" key="2">
    <source>
        <dbReference type="EMBL" id="GAA4034915.1"/>
    </source>
</evidence>
<evidence type="ECO:0000313" key="3">
    <source>
        <dbReference type="Proteomes" id="UP001424459"/>
    </source>
</evidence>
<dbReference type="SUPFAM" id="SSF48317">
    <property type="entry name" value="Acid phosphatase/Vanadium-dependent haloperoxidase"/>
    <property type="match status" value="1"/>
</dbReference>
<dbReference type="CDD" id="cd03394">
    <property type="entry name" value="PAP2_like_5"/>
    <property type="match status" value="1"/>
</dbReference>
<evidence type="ECO:0000259" key="1">
    <source>
        <dbReference type="SMART" id="SM00014"/>
    </source>
</evidence>
<protein>
    <submittedName>
        <fullName evidence="2">Phosphatase PAP2 family protein</fullName>
    </submittedName>
</protein>
<feature type="domain" description="Phosphatidic acid phosphatase type 2/haloperoxidase" evidence="1">
    <location>
        <begin position="55"/>
        <end position="153"/>
    </location>
</feature>
<organism evidence="2 3">
    <name type="scientific">Sphingomonas rosea</name>
    <dbReference type="NCBI Taxonomy" id="335605"/>
    <lineage>
        <taxon>Bacteria</taxon>
        <taxon>Pseudomonadati</taxon>
        <taxon>Pseudomonadota</taxon>
        <taxon>Alphaproteobacteria</taxon>
        <taxon>Sphingomonadales</taxon>
        <taxon>Sphingomonadaceae</taxon>
        <taxon>Sphingomonas</taxon>
    </lineage>
</organism>
<sequence>MRRFLLATTAATMVLTATPAEASKRGWERASNISRTIVVGASLALPAYHGDWRGLGGTALALGLTGAATAGLKYAIPETRPDGSDNKSFPSGHTSLSFAAAASLHKRYGWQAGLPAYALASFTGLARVKADKHYVQDVVAGAALGTAGGWLLNSRRNDRVEWLPWADRHGAGLALTTRF</sequence>
<proteinExistence type="predicted"/>
<reference evidence="3" key="1">
    <citation type="journal article" date="2019" name="Int. J. Syst. Evol. Microbiol.">
        <title>The Global Catalogue of Microorganisms (GCM) 10K type strain sequencing project: providing services to taxonomists for standard genome sequencing and annotation.</title>
        <authorList>
            <consortium name="The Broad Institute Genomics Platform"/>
            <consortium name="The Broad Institute Genome Sequencing Center for Infectious Disease"/>
            <person name="Wu L."/>
            <person name="Ma J."/>
        </authorList>
    </citation>
    <scope>NUCLEOTIDE SEQUENCE [LARGE SCALE GENOMIC DNA]</scope>
    <source>
        <strain evidence="3">JCM 17564</strain>
    </source>
</reference>
<name>A0ABP7U2W7_9SPHN</name>
<accession>A0ABP7U2W7</accession>
<dbReference type="InterPro" id="IPR000326">
    <property type="entry name" value="PAP2/HPO"/>
</dbReference>
<dbReference type="PANTHER" id="PTHR14969:SF13">
    <property type="entry name" value="AT30094P"/>
    <property type="match status" value="1"/>
</dbReference>
<dbReference type="Proteomes" id="UP001424459">
    <property type="component" value="Unassembled WGS sequence"/>
</dbReference>
<comment type="caution">
    <text evidence="2">The sequence shown here is derived from an EMBL/GenBank/DDBJ whole genome shotgun (WGS) entry which is preliminary data.</text>
</comment>
<dbReference type="EMBL" id="BAABBR010000001">
    <property type="protein sequence ID" value="GAA4034915.1"/>
    <property type="molecule type" value="Genomic_DNA"/>
</dbReference>
<dbReference type="RefSeq" id="WP_344696310.1">
    <property type="nucleotide sequence ID" value="NZ_BAABBR010000001.1"/>
</dbReference>
<dbReference type="InterPro" id="IPR036938">
    <property type="entry name" value="PAP2/HPO_sf"/>
</dbReference>
<dbReference type="Pfam" id="PF01569">
    <property type="entry name" value="PAP2"/>
    <property type="match status" value="1"/>
</dbReference>
<dbReference type="Gene3D" id="1.20.144.10">
    <property type="entry name" value="Phosphatidic acid phosphatase type 2/haloperoxidase"/>
    <property type="match status" value="1"/>
</dbReference>
<keyword evidence="3" id="KW-1185">Reference proteome</keyword>